<proteinExistence type="predicted"/>
<feature type="transmembrane region" description="Helical" evidence="1">
    <location>
        <begin position="277"/>
        <end position="296"/>
    </location>
</feature>
<keyword evidence="4" id="KW-1185">Reference proteome</keyword>
<dbReference type="Proteomes" id="UP000654918">
    <property type="component" value="Unassembled WGS sequence"/>
</dbReference>
<dbReference type="EMBL" id="WIGO01000034">
    <property type="protein sequence ID" value="KAF6836174.1"/>
    <property type="molecule type" value="Genomic_DNA"/>
</dbReference>
<feature type="domain" description="DUF6594" evidence="2">
    <location>
        <begin position="66"/>
        <end position="315"/>
    </location>
</feature>
<comment type="caution">
    <text evidence="3">The sequence shown here is derived from an EMBL/GenBank/DDBJ whole genome shotgun (WGS) entry which is preliminary data.</text>
</comment>
<dbReference type="InterPro" id="IPR046529">
    <property type="entry name" value="DUF6594"/>
</dbReference>
<name>A0A8H6KR49_9PEZI</name>
<keyword evidence="1" id="KW-1133">Transmembrane helix</keyword>
<evidence type="ECO:0000259" key="2">
    <source>
        <dbReference type="Pfam" id="PF20237"/>
    </source>
</evidence>
<keyword evidence="1" id="KW-0812">Transmembrane</keyword>
<gene>
    <name evidence="3" type="ORF">CPLU01_03873</name>
</gene>
<protein>
    <recommendedName>
        <fullName evidence="2">DUF6594 domain-containing protein</fullName>
    </recommendedName>
</protein>
<dbReference type="PANTHER" id="PTHR34502">
    <property type="entry name" value="DUF6594 DOMAIN-CONTAINING PROTEIN-RELATED"/>
    <property type="match status" value="1"/>
</dbReference>
<sequence length="329" mass="37521">MAKLPMTDIESGSASGINQTTTKIPQLRRFWDWQLPQRPSSPSTMAPENPKFMYRNQPERYAEGLPRVAADQEYCANTAIHRKFGNLLQRCLLEFQAKITGLDQDLFELDHRVAATDAQPVVSSASSNRSELADLPSQVASKVEKITSLLPSYYQLMFYEKALASLHEVRMPEYTNRWYRIKNDGYLDDQQMAYLRYPDDFVSTTSNPLWGWLYKLPQFLLVPLLEDRHTKKEKHTFYLSSDLIRAICEGVLIWFYAFILLLPVVLFVLVPELTKQAAVGILVAFTVFFAISMTFHRGIQHHHVLVGLCAYAAVLGAFLANLQGEFTSA</sequence>
<reference evidence="3" key="1">
    <citation type="journal article" date="2020" name="Phytopathology">
        <title>Genome Sequence Resources of Colletotrichum truncatum, C. plurivorum, C. musicola, and C. sojae: Four Species Pathogenic to Soybean (Glycine max).</title>
        <authorList>
            <person name="Rogerio F."/>
            <person name="Boufleur T.R."/>
            <person name="Ciampi-Guillardi M."/>
            <person name="Sukno S.A."/>
            <person name="Thon M.R."/>
            <person name="Massola Junior N.S."/>
            <person name="Baroncelli R."/>
        </authorList>
    </citation>
    <scope>NUCLEOTIDE SEQUENCE</scope>
    <source>
        <strain evidence="3">LFN00145</strain>
    </source>
</reference>
<evidence type="ECO:0000256" key="1">
    <source>
        <dbReference type="SAM" id="Phobius"/>
    </source>
</evidence>
<accession>A0A8H6KR49</accession>
<organism evidence="3 4">
    <name type="scientific">Colletotrichum plurivorum</name>
    <dbReference type="NCBI Taxonomy" id="2175906"/>
    <lineage>
        <taxon>Eukaryota</taxon>
        <taxon>Fungi</taxon>
        <taxon>Dikarya</taxon>
        <taxon>Ascomycota</taxon>
        <taxon>Pezizomycotina</taxon>
        <taxon>Sordariomycetes</taxon>
        <taxon>Hypocreomycetidae</taxon>
        <taxon>Glomerellales</taxon>
        <taxon>Glomerellaceae</taxon>
        <taxon>Colletotrichum</taxon>
        <taxon>Colletotrichum orchidearum species complex</taxon>
    </lineage>
</organism>
<dbReference type="Pfam" id="PF20237">
    <property type="entry name" value="DUF6594"/>
    <property type="match status" value="1"/>
</dbReference>
<feature type="transmembrane region" description="Helical" evidence="1">
    <location>
        <begin position="251"/>
        <end position="270"/>
    </location>
</feature>
<feature type="transmembrane region" description="Helical" evidence="1">
    <location>
        <begin position="302"/>
        <end position="322"/>
    </location>
</feature>
<evidence type="ECO:0000313" key="4">
    <source>
        <dbReference type="Proteomes" id="UP000654918"/>
    </source>
</evidence>
<dbReference type="AlphaFoldDB" id="A0A8H6KR49"/>
<dbReference type="PANTHER" id="PTHR34502:SF3">
    <property type="entry name" value="DUF6594 DOMAIN-CONTAINING PROTEIN"/>
    <property type="match status" value="1"/>
</dbReference>
<evidence type="ECO:0000313" key="3">
    <source>
        <dbReference type="EMBL" id="KAF6836174.1"/>
    </source>
</evidence>
<keyword evidence="1" id="KW-0472">Membrane</keyword>